<name>A0A8H4QF57_9AGAR</name>
<dbReference type="EMBL" id="JAACJL010000060">
    <property type="protein sequence ID" value="KAF4609670.1"/>
    <property type="molecule type" value="Genomic_DNA"/>
</dbReference>
<proteinExistence type="predicted"/>
<dbReference type="Gene3D" id="3.40.50.300">
    <property type="entry name" value="P-loop containing nucleotide triphosphate hydrolases"/>
    <property type="match status" value="1"/>
</dbReference>
<dbReference type="InterPro" id="IPR056884">
    <property type="entry name" value="NPHP3-like_N"/>
</dbReference>
<dbReference type="InterPro" id="IPR027417">
    <property type="entry name" value="P-loop_NTPase"/>
</dbReference>
<gene>
    <name evidence="3" type="ORF">D9613_012021</name>
</gene>
<dbReference type="Proteomes" id="UP000521872">
    <property type="component" value="Unassembled WGS sequence"/>
</dbReference>
<dbReference type="Pfam" id="PF24883">
    <property type="entry name" value="NPHP3_N"/>
    <property type="match status" value="1"/>
</dbReference>
<organism evidence="3 4">
    <name type="scientific">Agrocybe pediades</name>
    <dbReference type="NCBI Taxonomy" id="84607"/>
    <lineage>
        <taxon>Eukaryota</taxon>
        <taxon>Fungi</taxon>
        <taxon>Dikarya</taxon>
        <taxon>Basidiomycota</taxon>
        <taxon>Agaricomycotina</taxon>
        <taxon>Agaricomycetes</taxon>
        <taxon>Agaricomycetidae</taxon>
        <taxon>Agaricales</taxon>
        <taxon>Agaricineae</taxon>
        <taxon>Strophariaceae</taxon>
        <taxon>Agrocybe</taxon>
    </lineage>
</organism>
<keyword evidence="1" id="KW-0677">Repeat</keyword>
<evidence type="ECO:0000259" key="2">
    <source>
        <dbReference type="Pfam" id="PF24883"/>
    </source>
</evidence>
<feature type="domain" description="Nephrocystin 3-like N-terminal" evidence="2">
    <location>
        <begin position="88"/>
        <end position="242"/>
    </location>
</feature>
<dbReference type="AlphaFoldDB" id="A0A8H4QF57"/>
<dbReference type="PANTHER" id="PTHR10039:SF17">
    <property type="entry name" value="FUNGAL STAND N-TERMINAL GOODBYE DOMAIN-CONTAINING PROTEIN-RELATED"/>
    <property type="match status" value="1"/>
</dbReference>
<evidence type="ECO:0000256" key="1">
    <source>
        <dbReference type="ARBA" id="ARBA00022737"/>
    </source>
</evidence>
<accession>A0A8H4QF57</accession>
<evidence type="ECO:0000313" key="4">
    <source>
        <dbReference type="Proteomes" id="UP000521872"/>
    </source>
</evidence>
<evidence type="ECO:0000313" key="3">
    <source>
        <dbReference type="EMBL" id="KAF4609670.1"/>
    </source>
</evidence>
<dbReference type="PANTHER" id="PTHR10039">
    <property type="entry name" value="AMELOGENIN"/>
    <property type="match status" value="1"/>
</dbReference>
<reference evidence="3 4" key="1">
    <citation type="submission" date="2019-12" db="EMBL/GenBank/DDBJ databases">
        <authorList>
            <person name="Floudas D."/>
            <person name="Bentzer J."/>
            <person name="Ahren D."/>
            <person name="Johansson T."/>
            <person name="Persson P."/>
            <person name="Tunlid A."/>
        </authorList>
    </citation>
    <scope>NUCLEOTIDE SEQUENCE [LARGE SCALE GENOMIC DNA]</scope>
    <source>
        <strain evidence="3 4">CBS 102.39</strain>
    </source>
</reference>
<sequence>MQSAPPYLATTTMISLHQGLITGGQFTQISYNEQKAPIDTLKDAVAANAFHDSAARFDPPKCHSHTRVKILDEIMDWILGRGQDTLVKPFLWLNGAAGAGKSAIAQSTVERCIERSLRVASFFFSKSDPTRNRPESLVATLAYQLYCSFPETEIQTEMLSAIAKDPLIFNRTIQRQFTTLVVQPLKTYLSRHKFPDPQTSFLVVIDGLDECIERASQMAILSGLADSLRGANPCIQIFVASRPEYDITQSFESKFLKAIHTRLSLDLDSESDVESDIKLYLSDQFEQIKDDCNNSSFFWPKLDQSWPGEEVIQELVSKSSGQFIYAATVIRYVTSARPKRPDRRLDMVLELRPHAGDHPFAELDVLYEKILESCKDIENVLEVLSFTMMRGVDWEVSAYENVLSYDEGEIGRLFCDLGALVALRQAGGSVGPQDMHLTILHASLSDYLRDQARSKKFHIDLRGKYIGRHMAKVLRYLALCDPDYDPYNFSSHALRAASFLVHNSPELRWCTIPPELQQAVFSFPLRPHVSFSRASSRALDLAGAFLHVLRIMALKDPNCSYLENHQRRNSDPMIILPLQRYFDEEAMALVLSLFCHLGSHRLVPWCDMHSTLAALDDVLPNLTFSRILLNDNPFSIDDDSILNSLWISEDTGQPGLLDKVAQSIYFDYMHRLLRSMSAPSPTVYAKAAKVCFDTLPSLPVPPFSWKRNGVADDTEDDPCPHLIFDGKYFAGSWLFDDEDDRLWQRENLGAAYFTVLGGSICNGEENHEAYGIARRLQTLADSIKLRRGLLWRAQCLCLLCPSDSWRRRPL</sequence>
<keyword evidence="4" id="KW-1185">Reference proteome</keyword>
<comment type="caution">
    <text evidence="3">The sequence shown here is derived from an EMBL/GenBank/DDBJ whole genome shotgun (WGS) entry which is preliminary data.</text>
</comment>
<dbReference type="SUPFAM" id="SSF52540">
    <property type="entry name" value="P-loop containing nucleoside triphosphate hydrolases"/>
    <property type="match status" value="1"/>
</dbReference>
<protein>
    <recommendedName>
        <fullName evidence="2">Nephrocystin 3-like N-terminal domain-containing protein</fullName>
    </recommendedName>
</protein>